<evidence type="ECO:0000259" key="12">
    <source>
        <dbReference type="Pfam" id="PF06750"/>
    </source>
</evidence>
<dbReference type="RefSeq" id="WP_092063641.1">
    <property type="nucleotide sequence ID" value="NZ_FNIN01000002.1"/>
</dbReference>
<feature type="transmembrane region" description="Helical" evidence="10">
    <location>
        <begin position="122"/>
        <end position="141"/>
    </location>
</feature>
<feature type="domain" description="Prepilin peptidase A24 N-terminal" evidence="12">
    <location>
        <begin position="10"/>
        <end position="93"/>
    </location>
</feature>
<evidence type="ECO:0000256" key="1">
    <source>
        <dbReference type="ARBA" id="ARBA00004429"/>
    </source>
</evidence>
<dbReference type="Gene3D" id="1.20.120.1220">
    <property type="match status" value="1"/>
</dbReference>
<evidence type="ECO:0000259" key="11">
    <source>
        <dbReference type="Pfam" id="PF01478"/>
    </source>
</evidence>
<proteinExistence type="inferred from homology"/>
<evidence type="ECO:0000256" key="3">
    <source>
        <dbReference type="ARBA" id="ARBA00022475"/>
    </source>
</evidence>
<keyword evidence="4" id="KW-0997">Cell inner membrane</keyword>
<organism evidence="13 14">
    <name type="scientific">Desulfonauticus submarinus</name>
    <dbReference type="NCBI Taxonomy" id="206665"/>
    <lineage>
        <taxon>Bacteria</taxon>
        <taxon>Pseudomonadati</taxon>
        <taxon>Thermodesulfobacteriota</taxon>
        <taxon>Desulfovibrionia</taxon>
        <taxon>Desulfovibrionales</taxon>
        <taxon>Desulfonauticaceae</taxon>
        <taxon>Desulfonauticus</taxon>
    </lineage>
</organism>
<dbReference type="GO" id="GO:0032259">
    <property type="term" value="P:methylation"/>
    <property type="evidence" value="ECO:0007669"/>
    <property type="project" value="UniProtKB-KW"/>
</dbReference>
<dbReference type="PANTHER" id="PTHR30487:SF0">
    <property type="entry name" value="PREPILIN LEADER PEPTIDASE_N-METHYLTRANSFERASE-RELATED"/>
    <property type="match status" value="1"/>
</dbReference>
<dbReference type="GO" id="GO:0005886">
    <property type="term" value="C:plasma membrane"/>
    <property type="evidence" value="ECO:0007669"/>
    <property type="project" value="UniProtKB-SubCell"/>
</dbReference>
<dbReference type="InterPro" id="IPR014032">
    <property type="entry name" value="Peptidase_A24A_bac"/>
</dbReference>
<feature type="transmembrane region" description="Helical" evidence="10">
    <location>
        <begin position="97"/>
        <end position="115"/>
    </location>
</feature>
<keyword evidence="6 10" id="KW-1133">Transmembrane helix</keyword>
<comment type="function">
    <text evidence="9">Plays an essential role in type IV pili and type II pseudopili formation by proteolytically removing the leader sequence from substrate proteins and subsequently monomethylating the alpha-amino group of the newly exposed N-terminal phenylalanine.</text>
</comment>
<evidence type="ECO:0000256" key="5">
    <source>
        <dbReference type="ARBA" id="ARBA00022692"/>
    </source>
</evidence>
<dbReference type="STRING" id="206665.SAMN04488516_102280"/>
<evidence type="ECO:0000256" key="10">
    <source>
        <dbReference type="SAM" id="Phobius"/>
    </source>
</evidence>
<keyword evidence="9 13" id="KW-0489">Methyltransferase</keyword>
<keyword evidence="9 13" id="KW-0808">Transferase</keyword>
<dbReference type="PRINTS" id="PR00864">
    <property type="entry name" value="PREPILNPTASE"/>
</dbReference>
<evidence type="ECO:0000313" key="14">
    <source>
        <dbReference type="Proteomes" id="UP000199602"/>
    </source>
</evidence>
<keyword evidence="14" id="KW-1185">Reference proteome</keyword>
<evidence type="ECO:0000313" key="13">
    <source>
        <dbReference type="EMBL" id="SDN48780.1"/>
    </source>
</evidence>
<dbReference type="GO" id="GO:0006465">
    <property type="term" value="P:signal peptide processing"/>
    <property type="evidence" value="ECO:0007669"/>
    <property type="project" value="TreeGrafter"/>
</dbReference>
<dbReference type="EC" id="3.4.23.43" evidence="9"/>
<reference evidence="13 14" key="1">
    <citation type="submission" date="2016-10" db="EMBL/GenBank/DDBJ databases">
        <authorList>
            <person name="de Groot N.N."/>
        </authorList>
    </citation>
    <scope>NUCLEOTIDE SEQUENCE [LARGE SCALE GENOMIC DNA]</scope>
    <source>
        <strain evidence="13 14">DSM 15269</strain>
    </source>
</reference>
<keyword evidence="3" id="KW-1003">Cell membrane</keyword>
<name>A0A1H0BT62_9BACT</name>
<comment type="subcellular location">
    <subcellularLocation>
        <location evidence="1">Cell inner membrane</location>
        <topology evidence="1">Multi-pass membrane protein</topology>
    </subcellularLocation>
    <subcellularLocation>
        <location evidence="9">Cell membrane</location>
        <topology evidence="9">Multi-pass membrane protein</topology>
    </subcellularLocation>
</comment>
<dbReference type="EC" id="2.1.1.-" evidence="9"/>
<feature type="transmembrane region" description="Helical" evidence="10">
    <location>
        <begin position="73"/>
        <end position="91"/>
    </location>
</feature>
<evidence type="ECO:0000256" key="7">
    <source>
        <dbReference type="ARBA" id="ARBA00023136"/>
    </source>
</evidence>
<evidence type="ECO:0000256" key="2">
    <source>
        <dbReference type="ARBA" id="ARBA00005801"/>
    </source>
</evidence>
<dbReference type="InterPro" id="IPR010627">
    <property type="entry name" value="Prepilin_pept_A24_N"/>
</dbReference>
<feature type="transmembrane region" description="Helical" evidence="10">
    <location>
        <begin position="182"/>
        <end position="208"/>
    </location>
</feature>
<accession>A0A1H0BT62</accession>
<sequence>MEVLYAGIFIFGLCLGSFYNVCIVRYLNEESIVWPPSHCPQCGHKLSWWENIPILSFIILRGRCASCKKKISWLYPIVEFTSGLLTIALYWKFGLSMAFGLYLILFGILIVASFIDIQSFLLPDILTIPGGVLALGFSFFLPIGPKMAFLGAGSGFLLFLLIQKGYKWTKGKDGLGGGDVKLMIMLGAMVGLKGLPLVIFVSALLALLGSVVLVCRGKKIEAETAIPYGPFLSLATVLYVLSGDMWFEVYKSLAFH</sequence>
<evidence type="ECO:0000256" key="8">
    <source>
        <dbReference type="RuleBase" id="RU003793"/>
    </source>
</evidence>
<keyword evidence="7 10" id="KW-0472">Membrane</keyword>
<dbReference type="PANTHER" id="PTHR30487">
    <property type="entry name" value="TYPE 4 PREPILIN-LIKE PROTEINS LEADER PEPTIDE-PROCESSING ENZYME"/>
    <property type="match status" value="1"/>
</dbReference>
<protein>
    <recommendedName>
        <fullName evidence="9">Prepilin leader peptidase/N-methyltransferase</fullName>
        <ecNumber evidence="9">2.1.1.-</ecNumber>
        <ecNumber evidence="9">3.4.23.43</ecNumber>
    </recommendedName>
</protein>
<dbReference type="GO" id="GO:0004190">
    <property type="term" value="F:aspartic-type endopeptidase activity"/>
    <property type="evidence" value="ECO:0007669"/>
    <property type="project" value="UniProtKB-EC"/>
</dbReference>
<keyword evidence="9" id="KW-0511">Multifunctional enzyme</keyword>
<evidence type="ECO:0000256" key="9">
    <source>
        <dbReference type="RuleBase" id="RU003794"/>
    </source>
</evidence>
<keyword evidence="9" id="KW-0645">Protease</keyword>
<comment type="similarity">
    <text evidence="2 8">Belongs to the peptidase A24 family.</text>
</comment>
<dbReference type="GO" id="GO:0008168">
    <property type="term" value="F:methyltransferase activity"/>
    <property type="evidence" value="ECO:0007669"/>
    <property type="project" value="UniProtKB-KW"/>
</dbReference>
<evidence type="ECO:0000256" key="6">
    <source>
        <dbReference type="ARBA" id="ARBA00022989"/>
    </source>
</evidence>
<feature type="transmembrane region" description="Helical" evidence="10">
    <location>
        <begin position="228"/>
        <end position="247"/>
    </location>
</feature>
<keyword evidence="5 9" id="KW-0812">Transmembrane</keyword>
<dbReference type="EMBL" id="FNIN01000002">
    <property type="protein sequence ID" value="SDN48780.1"/>
    <property type="molecule type" value="Genomic_DNA"/>
</dbReference>
<dbReference type="AlphaFoldDB" id="A0A1H0BT62"/>
<dbReference type="Pfam" id="PF06750">
    <property type="entry name" value="A24_N_bact"/>
    <property type="match status" value="1"/>
</dbReference>
<feature type="transmembrane region" description="Helical" evidence="10">
    <location>
        <begin position="6"/>
        <end position="27"/>
    </location>
</feature>
<evidence type="ECO:0000256" key="4">
    <source>
        <dbReference type="ARBA" id="ARBA00022519"/>
    </source>
</evidence>
<feature type="domain" description="Prepilin type IV endopeptidase peptidase" evidence="11">
    <location>
        <begin position="103"/>
        <end position="208"/>
    </location>
</feature>
<dbReference type="Proteomes" id="UP000199602">
    <property type="component" value="Unassembled WGS sequence"/>
</dbReference>
<dbReference type="Pfam" id="PF01478">
    <property type="entry name" value="Peptidase_A24"/>
    <property type="match status" value="1"/>
</dbReference>
<gene>
    <name evidence="13" type="ORF">SAMN04488516_102280</name>
</gene>
<dbReference type="OrthoDB" id="9789291at2"/>
<keyword evidence="9" id="KW-0378">Hydrolase</keyword>
<comment type="catalytic activity">
    <reaction evidence="9">
        <text>Typically cleaves a -Gly-|-Phe- bond to release an N-terminal, basic peptide of 5-8 residues from type IV prepilin, and then N-methylates the new N-terminal amino group, the methyl donor being S-adenosyl-L-methionine.</text>
        <dbReference type="EC" id="3.4.23.43"/>
    </reaction>
</comment>
<dbReference type="InterPro" id="IPR000045">
    <property type="entry name" value="Prepilin_IV_endopep_pep"/>
</dbReference>
<dbReference type="InterPro" id="IPR050882">
    <property type="entry name" value="Prepilin_peptidase/N-MTase"/>
</dbReference>